<dbReference type="PANTHER" id="PTHR47577:SF2">
    <property type="entry name" value="THAP DOMAIN CONTAINING 9"/>
    <property type="match status" value="1"/>
</dbReference>
<evidence type="ECO:0000313" key="2">
    <source>
        <dbReference type="EMBL" id="KAJ4938883.1"/>
    </source>
</evidence>
<dbReference type="Proteomes" id="UP001219934">
    <property type="component" value="Unassembled WGS sequence"/>
</dbReference>
<accession>A0AAD6B8W2</accession>
<keyword evidence="3" id="KW-1185">Reference proteome</keyword>
<dbReference type="InterPro" id="IPR048366">
    <property type="entry name" value="TNP-like_GBD"/>
</dbReference>
<evidence type="ECO:0000313" key="3">
    <source>
        <dbReference type="Proteomes" id="UP001219934"/>
    </source>
</evidence>
<dbReference type="PANTHER" id="PTHR47577">
    <property type="entry name" value="THAP DOMAIN-CONTAINING PROTEIN 6"/>
    <property type="match status" value="1"/>
</dbReference>
<sequence length="222" mass="25176">MLKLLRNVFSTVGVLVREDGQQIMWKYIEELHKLQEKEGLRLGNKLKMAHIQWRNQKMKVNLAAQLFSSSVADALEYSEKELKYPQFTGSAATVQFLRTIDAAFDVLNSRNPLGRGHKAPIKPATKHRAIGILLEAESLLRGLKVKGKDNKLVPLHATQKKTPICGFIACGRSVIGIYEDLMASALYCKVRLNHIARRQTDKIKEGKVVRRKLTKLIHFYGD</sequence>
<dbReference type="Pfam" id="PF21788">
    <property type="entry name" value="TNP-like_GBD"/>
    <property type="match status" value="1"/>
</dbReference>
<evidence type="ECO:0000259" key="1">
    <source>
        <dbReference type="Pfam" id="PF21788"/>
    </source>
</evidence>
<reference evidence="2" key="1">
    <citation type="submission" date="2022-11" db="EMBL/GenBank/DDBJ databases">
        <title>Chromosome-level genome of Pogonophryne albipinna.</title>
        <authorList>
            <person name="Jo E."/>
        </authorList>
    </citation>
    <scope>NUCLEOTIDE SEQUENCE</scope>
    <source>
        <strain evidence="2">SGF0006</strain>
        <tissue evidence="2">Muscle</tissue>
    </source>
</reference>
<name>A0AAD6B8W2_9TELE</name>
<feature type="domain" description="Transposable element P transposase-like GTP-binding insertion" evidence="1">
    <location>
        <begin position="1"/>
        <end position="120"/>
    </location>
</feature>
<protein>
    <recommendedName>
        <fullName evidence="1">Transposable element P transposase-like GTP-binding insertion domain-containing protein</fullName>
    </recommendedName>
</protein>
<dbReference type="AlphaFoldDB" id="A0AAD6B8W2"/>
<dbReference type="EMBL" id="JAPTMU010000008">
    <property type="protein sequence ID" value="KAJ4938883.1"/>
    <property type="molecule type" value="Genomic_DNA"/>
</dbReference>
<gene>
    <name evidence="2" type="ORF">JOQ06_028349</name>
</gene>
<comment type="caution">
    <text evidence="2">The sequence shown here is derived from an EMBL/GenBank/DDBJ whole genome shotgun (WGS) entry which is preliminary data.</text>
</comment>
<organism evidence="2 3">
    <name type="scientific">Pogonophryne albipinna</name>
    <dbReference type="NCBI Taxonomy" id="1090488"/>
    <lineage>
        <taxon>Eukaryota</taxon>
        <taxon>Metazoa</taxon>
        <taxon>Chordata</taxon>
        <taxon>Craniata</taxon>
        <taxon>Vertebrata</taxon>
        <taxon>Euteleostomi</taxon>
        <taxon>Actinopterygii</taxon>
        <taxon>Neopterygii</taxon>
        <taxon>Teleostei</taxon>
        <taxon>Neoteleostei</taxon>
        <taxon>Acanthomorphata</taxon>
        <taxon>Eupercaria</taxon>
        <taxon>Perciformes</taxon>
        <taxon>Notothenioidei</taxon>
        <taxon>Pogonophryne</taxon>
    </lineage>
</organism>
<proteinExistence type="predicted"/>